<dbReference type="AlphaFoldDB" id="A0A9P6NNU9"/>
<accession>A0A9P6NNU9</accession>
<evidence type="ECO:0000313" key="3">
    <source>
        <dbReference type="Proteomes" id="UP000886653"/>
    </source>
</evidence>
<reference evidence="2" key="1">
    <citation type="submission" date="2013-11" db="EMBL/GenBank/DDBJ databases">
        <title>Genome sequence of the fusiform rust pathogen reveals effectors for host alternation and coevolution with pine.</title>
        <authorList>
            <consortium name="DOE Joint Genome Institute"/>
            <person name="Smith K."/>
            <person name="Pendleton A."/>
            <person name="Kubisiak T."/>
            <person name="Anderson C."/>
            <person name="Salamov A."/>
            <person name="Aerts A."/>
            <person name="Riley R."/>
            <person name="Clum A."/>
            <person name="Lindquist E."/>
            <person name="Ence D."/>
            <person name="Campbell M."/>
            <person name="Kronenberg Z."/>
            <person name="Feau N."/>
            <person name="Dhillon B."/>
            <person name="Hamelin R."/>
            <person name="Burleigh J."/>
            <person name="Smith J."/>
            <person name="Yandell M."/>
            <person name="Nelson C."/>
            <person name="Grigoriev I."/>
            <person name="Davis J."/>
        </authorList>
    </citation>
    <scope>NUCLEOTIDE SEQUENCE</scope>
    <source>
        <strain evidence="2">G11</strain>
    </source>
</reference>
<dbReference type="EMBL" id="MU167246">
    <property type="protein sequence ID" value="KAG0147559.1"/>
    <property type="molecule type" value="Genomic_DNA"/>
</dbReference>
<comment type="caution">
    <text evidence="2">The sequence shown here is derived from an EMBL/GenBank/DDBJ whole genome shotgun (WGS) entry which is preliminary data.</text>
</comment>
<dbReference type="OrthoDB" id="2505058at2759"/>
<gene>
    <name evidence="2" type="ORF">CROQUDRAFT_670452</name>
</gene>
<feature type="region of interest" description="Disordered" evidence="1">
    <location>
        <begin position="28"/>
        <end position="54"/>
    </location>
</feature>
<sequence length="229" mass="26080">MPSHHHHLHSPILSYPNSNHIVCPLPRRTHSYHHHSHPYHHQHHQHHHQHSRFRKSNTLILSLQSDQINQQDDSDQDKEDEVLSEFLSLFIPSSPTISMTPVPSPSTLPTPSNHLPKHRKLPSHRPRSQIGLGSEDTQIESRSHSANAFHHTHLNWLIASPISRCHNPLPKHAELDALASRLADPIQGLVLTDRTSDERPELLPRTLTGTEFKTSTVNDHRLQSPVLIA</sequence>
<evidence type="ECO:0000256" key="1">
    <source>
        <dbReference type="SAM" id="MobiDB-lite"/>
    </source>
</evidence>
<name>A0A9P6NNU9_9BASI</name>
<proteinExistence type="predicted"/>
<evidence type="ECO:0000313" key="2">
    <source>
        <dbReference type="EMBL" id="KAG0147559.1"/>
    </source>
</evidence>
<dbReference type="Proteomes" id="UP000886653">
    <property type="component" value="Unassembled WGS sequence"/>
</dbReference>
<organism evidence="2 3">
    <name type="scientific">Cronartium quercuum f. sp. fusiforme G11</name>
    <dbReference type="NCBI Taxonomy" id="708437"/>
    <lineage>
        <taxon>Eukaryota</taxon>
        <taxon>Fungi</taxon>
        <taxon>Dikarya</taxon>
        <taxon>Basidiomycota</taxon>
        <taxon>Pucciniomycotina</taxon>
        <taxon>Pucciniomycetes</taxon>
        <taxon>Pucciniales</taxon>
        <taxon>Coleosporiaceae</taxon>
        <taxon>Cronartium</taxon>
    </lineage>
</organism>
<keyword evidence="3" id="KW-1185">Reference proteome</keyword>
<feature type="compositionally biased region" description="Basic residues" evidence="1">
    <location>
        <begin position="115"/>
        <end position="127"/>
    </location>
</feature>
<feature type="region of interest" description="Disordered" evidence="1">
    <location>
        <begin position="97"/>
        <end position="134"/>
    </location>
</feature>
<protein>
    <submittedName>
        <fullName evidence="2">Uncharacterized protein</fullName>
    </submittedName>
</protein>